<dbReference type="GO" id="GO:0046872">
    <property type="term" value="F:metal ion binding"/>
    <property type="evidence" value="ECO:0007669"/>
    <property type="project" value="UniProtKB-KW"/>
</dbReference>
<dbReference type="GO" id="GO:0016857">
    <property type="term" value="F:racemase and epimerase activity, acting on carbohydrates and derivatives"/>
    <property type="evidence" value="ECO:0007669"/>
    <property type="project" value="InterPro"/>
</dbReference>
<protein>
    <submittedName>
        <fullName evidence="3">Ribulose-phosphate 3-epimerase</fullName>
    </submittedName>
</protein>
<keyword evidence="4" id="KW-1185">Reference proteome</keyword>
<keyword evidence="1" id="KW-0479">Metal-binding</keyword>
<dbReference type="EMBL" id="CP047901">
    <property type="protein sequence ID" value="QHO63085.1"/>
    <property type="molecule type" value="Genomic_DNA"/>
</dbReference>
<dbReference type="InterPro" id="IPR000056">
    <property type="entry name" value="Ribul_P_3_epim-like"/>
</dbReference>
<evidence type="ECO:0000313" key="4">
    <source>
        <dbReference type="Proteomes" id="UP000463983"/>
    </source>
</evidence>
<dbReference type="RefSeq" id="WP_161931490.1">
    <property type="nucleotide sequence ID" value="NZ_CP047901.1"/>
</dbReference>
<keyword evidence="2" id="KW-0413">Isomerase</keyword>
<dbReference type="SUPFAM" id="SSF51366">
    <property type="entry name" value="Ribulose-phoshate binding barrel"/>
    <property type="match status" value="1"/>
</dbReference>
<dbReference type="Pfam" id="PF00834">
    <property type="entry name" value="Ribul_P_3_epim"/>
    <property type="match status" value="1"/>
</dbReference>
<dbReference type="Gene3D" id="3.20.20.70">
    <property type="entry name" value="Aldolase class I"/>
    <property type="match status" value="1"/>
</dbReference>
<sequence>MVKIIPAILRPNLREFQEDFDKVKGLVGRVQVDVIDGVFADNKTVNPEDLEVIDTVVEWDWHLMVDRPEKWVKRCVRGGTGRVFAHIERMNDVAGYIAETQVAGMGVGLALDLETEVDRLEEYVYDLDAVLLMSVKAGFQGQEFDERVLSKIASVRKMRSDIPIVVDGGLGVSEIKRCVAAEWAEQIREEELDRNFLDMEFAVGGELLRAGDVVAKLEQLRNLEE</sequence>
<dbReference type="Proteomes" id="UP000463983">
    <property type="component" value="Chromosome"/>
</dbReference>
<reference evidence="4" key="1">
    <citation type="journal article" date="2020" name="Microorganisms">
        <title>Complete Genome of a Member of a New Bacterial Lineage in the Microgenomates Group Reveals an Unusual Nucleotide Composition Disparity Between Two Strands of DNA and Limited Metabolic Potential.</title>
        <authorList>
            <person name="Kadnikov V.V."/>
            <person name="Mardanov A.V."/>
            <person name="Beletsky A.V."/>
            <person name="Karnachuk O.V."/>
            <person name="Ravin N.V."/>
        </authorList>
    </citation>
    <scope>NUCLEOTIDE SEQUENCE [LARGE SCALE GENOMIC DNA]</scope>
</reference>
<organism evidence="3 4">
    <name type="scientific">Candidatus Chazhemtobacterium aquaticus</name>
    <dbReference type="NCBI Taxonomy" id="2715735"/>
    <lineage>
        <taxon>Bacteria</taxon>
        <taxon>Candidatus Chazhemtobacteraceae</taxon>
        <taxon>Candidatus Chazhemtobacterium</taxon>
    </lineage>
</organism>
<evidence type="ECO:0000313" key="3">
    <source>
        <dbReference type="EMBL" id="QHO63085.1"/>
    </source>
</evidence>
<evidence type="ECO:0000256" key="2">
    <source>
        <dbReference type="ARBA" id="ARBA00023235"/>
    </source>
</evidence>
<evidence type="ECO:0000256" key="1">
    <source>
        <dbReference type="ARBA" id="ARBA00022723"/>
    </source>
</evidence>
<dbReference type="GO" id="GO:0005975">
    <property type="term" value="P:carbohydrate metabolic process"/>
    <property type="evidence" value="ECO:0007669"/>
    <property type="project" value="InterPro"/>
</dbReference>
<dbReference type="InterPro" id="IPR013785">
    <property type="entry name" value="Aldolase_TIM"/>
</dbReference>
<dbReference type="InterPro" id="IPR011060">
    <property type="entry name" value="RibuloseP-bd_barrel"/>
</dbReference>
<gene>
    <name evidence="3" type="ORF">MICH65_0104</name>
</gene>
<proteinExistence type="predicted"/>
<dbReference type="AlphaFoldDB" id="A0A857N4F6"/>
<dbReference type="PANTHER" id="PTHR11749">
    <property type="entry name" value="RIBULOSE-5-PHOSPHATE-3-EPIMERASE"/>
    <property type="match status" value="1"/>
</dbReference>
<name>A0A857N4F6_9BACT</name>
<dbReference type="KEGG" id="caqa:MICH65_0104"/>
<accession>A0A857N4F6</accession>